<feature type="compositionally biased region" description="Low complexity" evidence="1">
    <location>
        <begin position="1"/>
        <end position="17"/>
    </location>
</feature>
<evidence type="ECO:0000313" key="2">
    <source>
        <dbReference type="EMBL" id="KAJ6223784.1"/>
    </source>
</evidence>
<proteinExistence type="predicted"/>
<accession>A0A9Q0MDN1</accession>
<keyword evidence="3" id="KW-1185">Reference proteome</keyword>
<reference evidence="2" key="1">
    <citation type="submission" date="2022-12" db="EMBL/GenBank/DDBJ databases">
        <title>Genome assemblies of Blomia tropicalis.</title>
        <authorList>
            <person name="Cui Y."/>
        </authorList>
    </citation>
    <scope>NUCLEOTIDE SEQUENCE</scope>
    <source>
        <tissue evidence="2">Adult mites</tissue>
    </source>
</reference>
<feature type="compositionally biased region" description="Polar residues" evidence="1">
    <location>
        <begin position="152"/>
        <end position="179"/>
    </location>
</feature>
<gene>
    <name evidence="2" type="ORF">RDWZM_002329</name>
</gene>
<feature type="compositionally biased region" description="Basic residues" evidence="1">
    <location>
        <begin position="95"/>
        <end position="111"/>
    </location>
</feature>
<evidence type="ECO:0000313" key="3">
    <source>
        <dbReference type="Proteomes" id="UP001142055"/>
    </source>
</evidence>
<dbReference type="AlphaFoldDB" id="A0A9Q0MDN1"/>
<protein>
    <submittedName>
        <fullName evidence="2">Uncharacterized protein</fullName>
    </submittedName>
</protein>
<feature type="compositionally biased region" description="Acidic residues" evidence="1">
    <location>
        <begin position="60"/>
        <end position="69"/>
    </location>
</feature>
<dbReference type="Proteomes" id="UP001142055">
    <property type="component" value="Chromosome 1"/>
</dbReference>
<feature type="region of interest" description="Disordered" evidence="1">
    <location>
        <begin position="42"/>
        <end position="115"/>
    </location>
</feature>
<dbReference type="EMBL" id="JAPWDV010000001">
    <property type="protein sequence ID" value="KAJ6223784.1"/>
    <property type="molecule type" value="Genomic_DNA"/>
</dbReference>
<organism evidence="2 3">
    <name type="scientific">Blomia tropicalis</name>
    <name type="common">Mite</name>
    <dbReference type="NCBI Taxonomy" id="40697"/>
    <lineage>
        <taxon>Eukaryota</taxon>
        <taxon>Metazoa</taxon>
        <taxon>Ecdysozoa</taxon>
        <taxon>Arthropoda</taxon>
        <taxon>Chelicerata</taxon>
        <taxon>Arachnida</taxon>
        <taxon>Acari</taxon>
        <taxon>Acariformes</taxon>
        <taxon>Sarcoptiformes</taxon>
        <taxon>Astigmata</taxon>
        <taxon>Glycyphagoidea</taxon>
        <taxon>Echimyopodidae</taxon>
        <taxon>Blomia</taxon>
    </lineage>
</organism>
<name>A0A9Q0MDN1_BLOTA</name>
<feature type="compositionally biased region" description="Basic and acidic residues" evidence="1">
    <location>
        <begin position="83"/>
        <end position="94"/>
    </location>
</feature>
<evidence type="ECO:0000256" key="1">
    <source>
        <dbReference type="SAM" id="MobiDB-lite"/>
    </source>
</evidence>
<feature type="region of interest" description="Disordered" evidence="1">
    <location>
        <begin position="1"/>
        <end position="30"/>
    </location>
</feature>
<sequence length="190" mass="21513">MTTTTPTTSTEVVPSTTAIEDDEEFQSTLRTGRRNALVDHVEEHETKPNVSNTGNCSNENDADEEEEEFSPINKMCFSNKTKSQLDNKMDEKTRNKSSKRHAYNKQGKRFNPKQIDSMKLVDNDVYMNTLLKNQKRRSSSKKTTSLVKREASSLSDINKNQASKVCSVPTKSFSINSQSKGEEKIQPIKQ</sequence>
<feature type="compositionally biased region" description="Basic and acidic residues" evidence="1">
    <location>
        <begin position="180"/>
        <end position="190"/>
    </location>
</feature>
<feature type="region of interest" description="Disordered" evidence="1">
    <location>
        <begin position="131"/>
        <end position="190"/>
    </location>
</feature>
<feature type="compositionally biased region" description="Polar residues" evidence="1">
    <location>
        <begin position="48"/>
        <end position="57"/>
    </location>
</feature>
<comment type="caution">
    <text evidence="2">The sequence shown here is derived from an EMBL/GenBank/DDBJ whole genome shotgun (WGS) entry which is preliminary data.</text>
</comment>